<evidence type="ECO:0000313" key="14">
    <source>
        <dbReference type="EMBL" id="VTJ89127.1"/>
    </source>
</evidence>
<keyword evidence="10" id="KW-0325">Glycoprotein</keyword>
<dbReference type="FunFam" id="2.60.40.10:FF:000194">
    <property type="entry name" value="Intercellular adhesion molecule 1"/>
    <property type="match status" value="1"/>
</dbReference>
<dbReference type="InterPro" id="IPR036179">
    <property type="entry name" value="Ig-like_dom_sf"/>
</dbReference>
<accession>A0A5E4D4H3</accession>
<keyword evidence="8" id="KW-0472">Membrane</keyword>
<dbReference type="FunFam" id="2.60.40.10:FF:000338">
    <property type="entry name" value="intercellular adhesion molecule 5"/>
    <property type="match status" value="1"/>
</dbReference>
<evidence type="ECO:0000313" key="15">
    <source>
        <dbReference type="Proteomes" id="UP000335636"/>
    </source>
</evidence>
<evidence type="ECO:0000256" key="10">
    <source>
        <dbReference type="ARBA" id="ARBA00023180"/>
    </source>
</evidence>
<evidence type="ECO:0000256" key="5">
    <source>
        <dbReference type="ARBA" id="ARBA00022737"/>
    </source>
</evidence>
<reference evidence="14" key="1">
    <citation type="submission" date="2019-04" db="EMBL/GenBank/DDBJ databases">
        <authorList>
            <person name="Alioto T."/>
            <person name="Alioto T."/>
        </authorList>
    </citation>
    <scope>NUCLEOTIDE SEQUENCE [LARGE SCALE GENOMIC DNA]</scope>
</reference>
<gene>
    <name evidence="14" type="ORF">MONAX_5E043263</name>
</gene>
<evidence type="ECO:0000256" key="9">
    <source>
        <dbReference type="ARBA" id="ARBA00023157"/>
    </source>
</evidence>
<evidence type="ECO:0000256" key="1">
    <source>
        <dbReference type="ARBA" id="ARBA00004479"/>
    </source>
</evidence>
<evidence type="ECO:0000256" key="2">
    <source>
        <dbReference type="ARBA" id="ARBA00005925"/>
    </source>
</evidence>
<comment type="subcellular location">
    <subcellularLocation>
        <location evidence="1">Membrane</location>
        <topology evidence="1">Single-pass type I membrane protein</topology>
    </subcellularLocation>
</comment>
<dbReference type="InterPro" id="IPR013783">
    <property type="entry name" value="Ig-like_fold"/>
</dbReference>
<organism evidence="14 15">
    <name type="scientific">Marmota monax</name>
    <name type="common">Woodchuck</name>
    <dbReference type="NCBI Taxonomy" id="9995"/>
    <lineage>
        <taxon>Eukaryota</taxon>
        <taxon>Metazoa</taxon>
        <taxon>Chordata</taxon>
        <taxon>Craniata</taxon>
        <taxon>Vertebrata</taxon>
        <taxon>Euteleostomi</taxon>
        <taxon>Mammalia</taxon>
        <taxon>Eutheria</taxon>
        <taxon>Euarchontoglires</taxon>
        <taxon>Glires</taxon>
        <taxon>Rodentia</taxon>
        <taxon>Sciuromorpha</taxon>
        <taxon>Sciuridae</taxon>
        <taxon>Xerinae</taxon>
        <taxon>Marmotini</taxon>
        <taxon>Marmota</taxon>
    </lineage>
</organism>
<sequence length="302" mass="32353">MSSLSRWGLHAALLALLCCSESGEAAFEVHIWPERLVVENGGSRTVNCSTSCANPDTGGLETTLEKTLLEDQPRWKSFWISNVSWDAVLFCYFTCAGEQQSKSLNVSMYQFPKQIILQLQPVWVTLGKPFTIECRVSAVKPLESLTLTLLRGKETLHSQTFSGGATDPQEARVTFNSTASKEDGLLNFSCQAELDLRSRGGDILRNISENKVLQVYAPAGKPDGHHCHSRVGTAVLVCDVRPALLCLRPALAPEADGHLWGASCLAEAAPGLPGAAHVSCEATAMVAAGTQHGSSGSWSSPG</sequence>
<evidence type="ECO:0000256" key="7">
    <source>
        <dbReference type="ARBA" id="ARBA00022989"/>
    </source>
</evidence>
<dbReference type="PANTHER" id="PTHR13771:SF3">
    <property type="entry name" value="INTERCELLULAR ADHESION MOLECULE 2"/>
    <property type="match status" value="1"/>
</dbReference>
<dbReference type="EMBL" id="CABDUW010003365">
    <property type="protein sequence ID" value="VTJ89127.1"/>
    <property type="molecule type" value="Genomic_DNA"/>
</dbReference>
<protein>
    <recommendedName>
        <fullName evidence="13">Intercellular adhesion molecule N-terminal domain-containing protein</fullName>
    </recommendedName>
</protein>
<name>A0A5E4D4H3_MARMO</name>
<evidence type="ECO:0000256" key="11">
    <source>
        <dbReference type="ARBA" id="ARBA00023319"/>
    </source>
</evidence>
<evidence type="ECO:0000256" key="8">
    <source>
        <dbReference type="ARBA" id="ARBA00023136"/>
    </source>
</evidence>
<evidence type="ECO:0000256" key="4">
    <source>
        <dbReference type="ARBA" id="ARBA00022729"/>
    </source>
</evidence>
<keyword evidence="7" id="KW-1133">Transmembrane helix</keyword>
<comment type="caution">
    <text evidence="14">The sequence shown here is derived from an EMBL/GenBank/DDBJ whole genome shotgun (WGS) entry which is preliminary data.</text>
</comment>
<keyword evidence="6" id="KW-0130">Cell adhesion</keyword>
<dbReference type="SUPFAM" id="SSF48726">
    <property type="entry name" value="Immunoglobulin"/>
    <property type="match status" value="2"/>
</dbReference>
<dbReference type="InterPro" id="IPR003987">
    <property type="entry name" value="ICAM_VCAM_N"/>
</dbReference>
<keyword evidence="11" id="KW-0393">Immunoglobulin domain</keyword>
<feature type="signal peptide" evidence="12">
    <location>
        <begin position="1"/>
        <end position="25"/>
    </location>
</feature>
<keyword evidence="4 12" id="KW-0732">Signal</keyword>
<feature type="chain" id="PRO_5022712431" description="Intercellular adhesion molecule N-terminal domain-containing protein" evidence="12">
    <location>
        <begin position="26"/>
        <end position="302"/>
    </location>
</feature>
<comment type="similarity">
    <text evidence="2">Belongs to the immunoglobulin superfamily. ICAM family.</text>
</comment>
<keyword evidence="3" id="KW-0812">Transmembrane</keyword>
<dbReference type="AlphaFoldDB" id="A0A5E4D4H3"/>
<evidence type="ECO:0000256" key="3">
    <source>
        <dbReference type="ARBA" id="ARBA00022692"/>
    </source>
</evidence>
<feature type="domain" description="Intercellular adhesion molecule N-terminal" evidence="13">
    <location>
        <begin position="25"/>
        <end position="114"/>
    </location>
</feature>
<keyword evidence="9" id="KW-1015">Disulfide bond</keyword>
<keyword evidence="15" id="KW-1185">Reference proteome</keyword>
<dbReference type="Gene3D" id="2.60.40.10">
    <property type="entry name" value="Immunoglobulins"/>
    <property type="match status" value="2"/>
</dbReference>
<evidence type="ECO:0000256" key="6">
    <source>
        <dbReference type="ARBA" id="ARBA00022889"/>
    </source>
</evidence>
<dbReference type="PANTHER" id="PTHR13771">
    <property type="entry name" value="INTERCELLULAR ADHESION MOLECULE"/>
    <property type="match status" value="1"/>
</dbReference>
<evidence type="ECO:0000259" key="13">
    <source>
        <dbReference type="Pfam" id="PF03921"/>
    </source>
</evidence>
<dbReference type="InterPro" id="IPR013768">
    <property type="entry name" value="ICAM_N"/>
</dbReference>
<dbReference type="Proteomes" id="UP000335636">
    <property type="component" value="Unassembled WGS sequence"/>
</dbReference>
<dbReference type="InterPro" id="IPR047012">
    <property type="entry name" value="ICAM_VCAM"/>
</dbReference>
<keyword evidence="5" id="KW-0677">Repeat</keyword>
<dbReference type="GO" id="GO:0005178">
    <property type="term" value="F:integrin binding"/>
    <property type="evidence" value="ECO:0007669"/>
    <property type="project" value="InterPro"/>
</dbReference>
<dbReference type="GO" id="GO:0005886">
    <property type="term" value="C:plasma membrane"/>
    <property type="evidence" value="ECO:0007669"/>
    <property type="project" value="TreeGrafter"/>
</dbReference>
<evidence type="ECO:0000256" key="12">
    <source>
        <dbReference type="SAM" id="SignalP"/>
    </source>
</evidence>
<proteinExistence type="inferred from homology"/>
<dbReference type="PRINTS" id="PR01472">
    <property type="entry name" value="ICAMVCAM1"/>
</dbReference>
<dbReference type="Pfam" id="PF03921">
    <property type="entry name" value="ICAM_N"/>
    <property type="match status" value="1"/>
</dbReference>
<dbReference type="GO" id="GO:0098609">
    <property type="term" value="P:cell-cell adhesion"/>
    <property type="evidence" value="ECO:0007669"/>
    <property type="project" value="InterPro"/>
</dbReference>